<dbReference type="InterPro" id="IPR011650">
    <property type="entry name" value="Peptidase_M20_dimer"/>
</dbReference>
<comment type="similarity">
    <text evidence="3">Belongs to the peptidase M20A family.</text>
</comment>
<keyword evidence="13 17" id="KW-0472">Membrane</keyword>
<keyword evidence="11" id="KW-0832">Ubl conjugation</keyword>
<keyword evidence="14" id="KW-0325">Glycoprotein</keyword>
<dbReference type="InterPro" id="IPR001261">
    <property type="entry name" value="ArgE/DapE_CS"/>
</dbReference>
<dbReference type="PANTHER" id="PTHR45962">
    <property type="entry name" value="N-FATTY-ACYL-AMINO ACID SYNTHASE/HYDROLASE PM20D1"/>
    <property type="match status" value="1"/>
</dbReference>
<organism evidence="20">
    <name type="scientific">Candida tenuis (strain ATCC 10573 / BCRC 21748 / CBS 615 / JCM 9827 / NBRC 10315 / NRRL Y-1498 / VKM Y-70)</name>
    <name type="common">Yeast</name>
    <name type="synonym">Yamadazyma tenuis</name>
    <dbReference type="NCBI Taxonomy" id="590646"/>
    <lineage>
        <taxon>Eukaryota</taxon>
        <taxon>Fungi</taxon>
        <taxon>Dikarya</taxon>
        <taxon>Ascomycota</taxon>
        <taxon>Saccharomycotina</taxon>
        <taxon>Pichiomycetes</taxon>
        <taxon>Debaryomycetaceae</taxon>
        <taxon>Yamadazyma</taxon>
    </lineage>
</organism>
<keyword evidence="7 17" id="KW-0812">Transmembrane</keyword>
<keyword evidence="9" id="KW-0378">Hydrolase</keyword>
<dbReference type="InterPro" id="IPR047177">
    <property type="entry name" value="Pept_M20A"/>
</dbReference>
<feature type="binding site" evidence="16">
    <location>
        <position position="159"/>
    </location>
    <ligand>
        <name>Zn(2+)</name>
        <dbReference type="ChEBI" id="CHEBI:29105"/>
        <label>2</label>
    </ligand>
</feature>
<evidence type="ECO:0000259" key="18">
    <source>
        <dbReference type="Pfam" id="PF07687"/>
    </source>
</evidence>
<feature type="binding site" evidence="16">
    <location>
        <position position="229"/>
    </location>
    <ligand>
        <name>Zn(2+)</name>
        <dbReference type="ChEBI" id="CHEBI:29105"/>
        <label>1</label>
    </ligand>
</feature>
<sequence>MRGLSSSDVKSKKSLIYPIAIAGIVGLSLLSGAILNAFSGKDNLSTDGLCPILPIKAPVSFLKDNSTVLSILHDKEFREKSAEKLAKAVQVDTVVFDSPPEPDENPEYWTKFLKFHQYLRDTFPTVHSTLKLDKVNTYGLVFTWEGTNPDLKPIMLTAHQDVVPVQQDSLGKWTHPPFEGYYDGEYLFGRGSCDCKNVLTAIMESLELLIAQDFKPERTVIAAFGMDEESGGLVGARHIGEFLEERYGVDGIYAIIDEGFPFSLEPQSGVFMATPLVSEKGMATIKSQLQTPGGHSSMPPDHTSIGMISELVYLLENNPFEPLLTSKNPTLNMLQCVATHFGDKLPPSYREAILKADYDTKSNQIVVDALQKDVATRYFIRTSQAVDIIKGGEKANALPEAVTLTVNHRIALESSIKEIVDRFMKYAKIVAVKYNLGLNLEGTPVIDSEGKFGILDVTLDGSKLEPVEPSPSDDTVWEYLAGVSRHLMHDLIKPDLEYDFVVTPMVMQANTDTARYHHLTKSIFRYSPSLGQMINFHSIDERLEFDAHLHLIAFFFEYLQTIDTPDAENQKL</sequence>
<dbReference type="SUPFAM" id="SSF55031">
    <property type="entry name" value="Bacterial exopeptidase dimerisation domain"/>
    <property type="match status" value="1"/>
</dbReference>
<dbReference type="PROSITE" id="PS00758">
    <property type="entry name" value="ARGE_DAPE_CPG2_1"/>
    <property type="match status" value="1"/>
</dbReference>
<evidence type="ECO:0000313" key="19">
    <source>
        <dbReference type="EMBL" id="EGV64289.1"/>
    </source>
</evidence>
<keyword evidence="5 19" id="KW-0121">Carboxypeptidase</keyword>
<evidence type="ECO:0000256" key="10">
    <source>
        <dbReference type="ARBA" id="ARBA00022833"/>
    </source>
</evidence>
<evidence type="ECO:0000256" key="5">
    <source>
        <dbReference type="ARBA" id="ARBA00022645"/>
    </source>
</evidence>
<evidence type="ECO:0000256" key="2">
    <source>
        <dbReference type="ARBA" id="ARBA00004167"/>
    </source>
</evidence>
<dbReference type="Gene3D" id="3.30.70.360">
    <property type="match status" value="1"/>
</dbReference>
<keyword evidence="6" id="KW-0645">Protease</keyword>
<dbReference type="Gene3D" id="3.40.630.10">
    <property type="entry name" value="Zn peptidases"/>
    <property type="match status" value="1"/>
</dbReference>
<dbReference type="SUPFAM" id="SSF53187">
    <property type="entry name" value="Zn-dependent exopeptidases"/>
    <property type="match status" value="1"/>
</dbReference>
<evidence type="ECO:0000256" key="8">
    <source>
        <dbReference type="ARBA" id="ARBA00022723"/>
    </source>
</evidence>
<dbReference type="Proteomes" id="UP000000707">
    <property type="component" value="Unassembled WGS sequence"/>
</dbReference>
<evidence type="ECO:0000313" key="20">
    <source>
        <dbReference type="Proteomes" id="UP000000707"/>
    </source>
</evidence>
<evidence type="ECO:0000256" key="11">
    <source>
        <dbReference type="ARBA" id="ARBA00022843"/>
    </source>
</evidence>
<dbReference type="GO" id="GO:0051603">
    <property type="term" value="P:proteolysis involved in protein catabolic process"/>
    <property type="evidence" value="ECO:0007669"/>
    <property type="project" value="TreeGrafter"/>
</dbReference>
<dbReference type="InterPro" id="IPR002933">
    <property type="entry name" value="Peptidase_M20"/>
</dbReference>
<evidence type="ECO:0000256" key="13">
    <source>
        <dbReference type="ARBA" id="ARBA00023136"/>
    </source>
</evidence>
<keyword evidence="12 17" id="KW-1133">Transmembrane helix</keyword>
<dbReference type="GeneID" id="18247187"/>
<dbReference type="GO" id="GO:0046872">
    <property type="term" value="F:metal ion binding"/>
    <property type="evidence" value="ECO:0007669"/>
    <property type="project" value="UniProtKB-KW"/>
</dbReference>
<evidence type="ECO:0000256" key="9">
    <source>
        <dbReference type="ARBA" id="ARBA00022801"/>
    </source>
</evidence>
<dbReference type="PANTHER" id="PTHR45962:SF1">
    <property type="entry name" value="N-FATTY-ACYL-AMINO ACID SYNTHASE_HYDROLASE PM20D1"/>
    <property type="match status" value="1"/>
</dbReference>
<dbReference type="Pfam" id="PF07687">
    <property type="entry name" value="M20_dimer"/>
    <property type="match status" value="1"/>
</dbReference>
<evidence type="ECO:0000256" key="3">
    <source>
        <dbReference type="ARBA" id="ARBA00006247"/>
    </source>
</evidence>
<dbReference type="FunFam" id="3.40.630.10:FF:000098">
    <property type="entry name" value="Gly-Xaa carboxypeptidase"/>
    <property type="match status" value="1"/>
</dbReference>
<feature type="active site" description="Proton acceptor" evidence="15">
    <location>
        <position position="228"/>
    </location>
</feature>
<evidence type="ECO:0000256" key="14">
    <source>
        <dbReference type="ARBA" id="ARBA00023180"/>
    </source>
</evidence>
<evidence type="ECO:0000256" key="16">
    <source>
        <dbReference type="PIRSR" id="PIRSR037217-2"/>
    </source>
</evidence>
<keyword evidence="4" id="KW-1017">Isopeptide bond</keyword>
<dbReference type="KEGG" id="cten:18247187"/>
<dbReference type="PIRSF" id="PIRSF037217">
    <property type="entry name" value="Carboxypeptidase_S"/>
    <property type="match status" value="1"/>
</dbReference>
<dbReference type="GO" id="GO:0016020">
    <property type="term" value="C:membrane"/>
    <property type="evidence" value="ECO:0007669"/>
    <property type="project" value="UniProtKB-SubCell"/>
</dbReference>
<dbReference type="InterPro" id="IPR036264">
    <property type="entry name" value="Bact_exopeptidase_dim_dom"/>
</dbReference>
<evidence type="ECO:0000256" key="6">
    <source>
        <dbReference type="ARBA" id="ARBA00022670"/>
    </source>
</evidence>
<dbReference type="GO" id="GO:0000328">
    <property type="term" value="C:fungal-type vacuole lumen"/>
    <property type="evidence" value="ECO:0007669"/>
    <property type="project" value="TreeGrafter"/>
</dbReference>
<keyword evidence="8 16" id="KW-0479">Metal-binding</keyword>
<evidence type="ECO:0000256" key="7">
    <source>
        <dbReference type="ARBA" id="ARBA00022692"/>
    </source>
</evidence>
<reference evidence="19 20" key="1">
    <citation type="journal article" date="2011" name="Proc. Natl. Acad. Sci. U.S.A.">
        <title>Comparative genomics of xylose-fermenting fungi for enhanced biofuel production.</title>
        <authorList>
            <person name="Wohlbach D.J."/>
            <person name="Kuo A."/>
            <person name="Sato T.K."/>
            <person name="Potts K.M."/>
            <person name="Salamov A.A."/>
            <person name="LaButti K.M."/>
            <person name="Sun H."/>
            <person name="Clum A."/>
            <person name="Pangilinan J.L."/>
            <person name="Lindquist E.A."/>
            <person name="Lucas S."/>
            <person name="Lapidus A."/>
            <person name="Jin M."/>
            <person name="Gunawan C."/>
            <person name="Balan V."/>
            <person name="Dale B.E."/>
            <person name="Jeffries T.W."/>
            <person name="Zinkel R."/>
            <person name="Barry K.W."/>
            <person name="Grigoriev I.V."/>
            <person name="Gasch A.P."/>
        </authorList>
    </citation>
    <scope>NUCLEOTIDE SEQUENCE [LARGE SCALE GENOMIC DNA]</scope>
    <source>
        <strain evidence="20">ATCC 10573 / BCRC 21748 / CBS 615 / JCM 9827 / NBRC 10315 / NRRL Y-1498 / VKM Y-70</strain>
    </source>
</reference>
<proteinExistence type="inferred from homology"/>
<feature type="binding site" evidence="16">
    <location>
        <position position="537"/>
    </location>
    <ligand>
        <name>Zn(2+)</name>
        <dbReference type="ChEBI" id="CHEBI:29105"/>
        <label>1</label>
    </ligand>
</feature>
<protein>
    <submittedName>
        <fullName evidence="19">Carboxypeptidase S</fullName>
    </submittedName>
</protein>
<dbReference type="AlphaFoldDB" id="G3B3Z7"/>
<feature type="binding site" evidence="16">
    <location>
        <position position="194"/>
    </location>
    <ligand>
        <name>Zn(2+)</name>
        <dbReference type="ChEBI" id="CHEBI:29105"/>
        <label>1</label>
    </ligand>
</feature>
<dbReference type="EMBL" id="GL996521">
    <property type="protein sequence ID" value="EGV64289.1"/>
    <property type="molecule type" value="Genomic_DNA"/>
</dbReference>
<dbReference type="STRING" id="590646.G3B3Z7"/>
<evidence type="ECO:0000256" key="17">
    <source>
        <dbReference type="SAM" id="Phobius"/>
    </source>
</evidence>
<comment type="cofactor">
    <cofactor evidence="1">
        <name>Zn(2+)</name>
        <dbReference type="ChEBI" id="CHEBI:29105"/>
    </cofactor>
</comment>
<evidence type="ECO:0000256" key="15">
    <source>
        <dbReference type="PIRSR" id="PIRSR037217-1"/>
    </source>
</evidence>
<dbReference type="eggNOG" id="KOG2275">
    <property type="taxonomic scope" value="Eukaryota"/>
</dbReference>
<dbReference type="InterPro" id="IPR017141">
    <property type="entry name" value="Pept_M20_carboxypep"/>
</dbReference>
<dbReference type="CDD" id="cd05674">
    <property type="entry name" value="M20_yscS"/>
    <property type="match status" value="1"/>
</dbReference>
<dbReference type="Pfam" id="PF01546">
    <property type="entry name" value="Peptidase_M20"/>
    <property type="match status" value="1"/>
</dbReference>
<keyword evidence="20" id="KW-1185">Reference proteome</keyword>
<evidence type="ECO:0000256" key="12">
    <source>
        <dbReference type="ARBA" id="ARBA00022989"/>
    </source>
</evidence>
<gene>
    <name evidence="19" type="ORF">CANTEDRAFT_113932</name>
</gene>
<dbReference type="GO" id="GO:0004181">
    <property type="term" value="F:metallocarboxypeptidase activity"/>
    <property type="evidence" value="ECO:0007669"/>
    <property type="project" value="InterPro"/>
</dbReference>
<evidence type="ECO:0000256" key="4">
    <source>
        <dbReference type="ARBA" id="ARBA00022499"/>
    </source>
</evidence>
<feature type="transmembrane region" description="Helical" evidence="17">
    <location>
        <begin position="15"/>
        <end position="38"/>
    </location>
</feature>
<accession>G3B3Z7</accession>
<dbReference type="OrthoDB" id="3064516at2759"/>
<feature type="active site" evidence="15">
    <location>
        <position position="161"/>
    </location>
</feature>
<feature type="binding site" evidence="16">
    <location>
        <position position="194"/>
    </location>
    <ligand>
        <name>Zn(2+)</name>
        <dbReference type="ChEBI" id="CHEBI:29105"/>
        <label>2</label>
    </ligand>
</feature>
<evidence type="ECO:0000256" key="1">
    <source>
        <dbReference type="ARBA" id="ARBA00001947"/>
    </source>
</evidence>
<keyword evidence="10 16" id="KW-0862">Zinc</keyword>
<feature type="binding site" evidence="16">
    <location>
        <position position="257"/>
    </location>
    <ligand>
        <name>Zn(2+)</name>
        <dbReference type="ChEBI" id="CHEBI:29105"/>
        <label>2</label>
    </ligand>
</feature>
<comment type="subcellular location">
    <subcellularLocation>
        <location evidence="2">Membrane</location>
        <topology evidence="2">Single-pass membrane protein</topology>
    </subcellularLocation>
</comment>
<name>G3B3Z7_CANTC</name>
<feature type="domain" description="Peptidase M20 dimerisation" evidence="18">
    <location>
        <begin position="278"/>
        <end position="434"/>
    </location>
</feature>